<dbReference type="InterPro" id="IPR050428">
    <property type="entry name" value="TCS_sensor_his_kinase"/>
</dbReference>
<feature type="domain" description="HAMP" evidence="16">
    <location>
        <begin position="178"/>
        <end position="231"/>
    </location>
</feature>
<dbReference type="SUPFAM" id="SSF47384">
    <property type="entry name" value="Homodimeric domain of signal transducing histidine kinase"/>
    <property type="match status" value="1"/>
</dbReference>
<evidence type="ECO:0000256" key="10">
    <source>
        <dbReference type="ARBA" id="ARBA00022840"/>
    </source>
</evidence>
<dbReference type="GO" id="GO:0005886">
    <property type="term" value="C:plasma membrane"/>
    <property type="evidence" value="ECO:0007669"/>
    <property type="project" value="UniProtKB-SubCell"/>
</dbReference>
<dbReference type="EMBL" id="CP060811">
    <property type="protein sequence ID" value="QQN87159.1"/>
    <property type="molecule type" value="Genomic_DNA"/>
</dbReference>
<keyword evidence="11 14" id="KW-1133">Transmembrane helix</keyword>
<evidence type="ECO:0000256" key="6">
    <source>
        <dbReference type="ARBA" id="ARBA00022679"/>
    </source>
</evidence>
<dbReference type="InterPro" id="IPR003594">
    <property type="entry name" value="HATPase_dom"/>
</dbReference>
<feature type="transmembrane region" description="Helical" evidence="14">
    <location>
        <begin position="6"/>
        <end position="29"/>
    </location>
</feature>
<dbReference type="PRINTS" id="PR00344">
    <property type="entry name" value="BCTRLSENSOR"/>
</dbReference>
<reference evidence="17 18" key="1">
    <citation type="submission" date="2020-08" db="EMBL/GenBank/DDBJ databases">
        <title>Emergence of ISAba1-mediated novel tet(X) in Acinetobacter variabilis from a chicken farm.</title>
        <authorList>
            <person name="Peng K."/>
            <person name="Li R."/>
        </authorList>
    </citation>
    <scope>NUCLEOTIDE SEQUENCE [LARGE SCALE GENOMIC DNA]</scope>
    <source>
        <strain evidence="17 18">XM9F202-2</strain>
    </source>
</reference>
<keyword evidence="3 14" id="KW-1003">Cell membrane</keyword>
<dbReference type="GO" id="GO:0005524">
    <property type="term" value="F:ATP binding"/>
    <property type="evidence" value="ECO:0007669"/>
    <property type="project" value="UniProtKB-KW"/>
</dbReference>
<evidence type="ECO:0000256" key="13">
    <source>
        <dbReference type="ARBA" id="ARBA00023136"/>
    </source>
</evidence>
<dbReference type="AlphaFoldDB" id="A0A7T8AQ28"/>
<evidence type="ECO:0000256" key="12">
    <source>
        <dbReference type="ARBA" id="ARBA00023012"/>
    </source>
</evidence>
<feature type="domain" description="Histidine kinase" evidence="15">
    <location>
        <begin position="239"/>
        <end position="452"/>
    </location>
</feature>
<dbReference type="InterPro" id="IPR003660">
    <property type="entry name" value="HAMP_dom"/>
</dbReference>
<evidence type="ECO:0000259" key="16">
    <source>
        <dbReference type="PROSITE" id="PS50885"/>
    </source>
</evidence>
<dbReference type="Pfam" id="PF00672">
    <property type="entry name" value="HAMP"/>
    <property type="match status" value="1"/>
</dbReference>
<keyword evidence="7 14" id="KW-0812">Transmembrane</keyword>
<comment type="function">
    <text evidence="14">Member of a two-component regulatory system.</text>
</comment>
<keyword evidence="12 14" id="KW-0902">Two-component regulatory system</keyword>
<dbReference type="InterPro" id="IPR036097">
    <property type="entry name" value="HisK_dim/P_sf"/>
</dbReference>
<dbReference type="InterPro" id="IPR005467">
    <property type="entry name" value="His_kinase_dom"/>
</dbReference>
<dbReference type="Proteomes" id="UP000596079">
    <property type="component" value="Chromosome"/>
</dbReference>
<dbReference type="SUPFAM" id="SSF55874">
    <property type="entry name" value="ATPase domain of HSP90 chaperone/DNA topoisomerase II/histidine kinase"/>
    <property type="match status" value="1"/>
</dbReference>
<feature type="transmembrane region" description="Helical" evidence="14">
    <location>
        <begin position="158"/>
        <end position="181"/>
    </location>
</feature>
<evidence type="ECO:0000313" key="18">
    <source>
        <dbReference type="Proteomes" id="UP000596079"/>
    </source>
</evidence>
<dbReference type="PANTHER" id="PTHR45436">
    <property type="entry name" value="SENSOR HISTIDINE KINASE YKOH"/>
    <property type="match status" value="1"/>
</dbReference>
<dbReference type="PROSITE" id="PS50885">
    <property type="entry name" value="HAMP"/>
    <property type="match status" value="1"/>
</dbReference>
<gene>
    <name evidence="17" type="ORF">IAQ69_09775</name>
</gene>
<dbReference type="SMART" id="SM00304">
    <property type="entry name" value="HAMP"/>
    <property type="match status" value="1"/>
</dbReference>
<keyword evidence="13 14" id="KW-0472">Membrane</keyword>
<keyword evidence="10 14" id="KW-0067">ATP-binding</keyword>
<evidence type="ECO:0000256" key="11">
    <source>
        <dbReference type="ARBA" id="ARBA00022989"/>
    </source>
</evidence>
<evidence type="ECO:0000256" key="2">
    <source>
        <dbReference type="ARBA" id="ARBA00004533"/>
    </source>
</evidence>
<dbReference type="Gene3D" id="3.30.565.10">
    <property type="entry name" value="Histidine kinase-like ATPase, C-terminal domain"/>
    <property type="match status" value="1"/>
</dbReference>
<evidence type="ECO:0000256" key="9">
    <source>
        <dbReference type="ARBA" id="ARBA00022777"/>
    </source>
</evidence>
<keyword evidence="9 14" id="KW-0418">Kinase</keyword>
<evidence type="ECO:0000256" key="7">
    <source>
        <dbReference type="ARBA" id="ARBA00022692"/>
    </source>
</evidence>
<dbReference type="Gene3D" id="6.10.340.10">
    <property type="match status" value="1"/>
</dbReference>
<evidence type="ECO:0000256" key="8">
    <source>
        <dbReference type="ARBA" id="ARBA00022741"/>
    </source>
</evidence>
<dbReference type="InterPro" id="IPR003661">
    <property type="entry name" value="HisK_dim/P_dom"/>
</dbReference>
<dbReference type="FunFam" id="1.10.287.130:FF:000001">
    <property type="entry name" value="Two-component sensor histidine kinase"/>
    <property type="match status" value="1"/>
</dbReference>
<dbReference type="FunFam" id="3.30.565.10:FF:000006">
    <property type="entry name" value="Sensor histidine kinase WalK"/>
    <property type="match status" value="1"/>
</dbReference>
<dbReference type="CDD" id="cd00082">
    <property type="entry name" value="HisKA"/>
    <property type="match status" value="1"/>
</dbReference>
<dbReference type="Pfam" id="PF00512">
    <property type="entry name" value="HisKA"/>
    <property type="match status" value="1"/>
</dbReference>
<name>A0A7T8AQ28_9GAMM</name>
<dbReference type="Pfam" id="PF02518">
    <property type="entry name" value="HATPase_c"/>
    <property type="match status" value="1"/>
</dbReference>
<keyword evidence="8 14" id="KW-0547">Nucleotide-binding</keyword>
<keyword evidence="5" id="KW-0597">Phosphoprotein</keyword>
<dbReference type="EC" id="2.7.13.3" evidence="14"/>
<comment type="catalytic activity">
    <reaction evidence="1 14">
        <text>ATP + protein L-histidine = ADP + protein N-phospho-L-histidine.</text>
        <dbReference type="EC" id="2.7.13.3"/>
    </reaction>
</comment>
<dbReference type="PROSITE" id="PS50109">
    <property type="entry name" value="HIS_KIN"/>
    <property type="match status" value="1"/>
</dbReference>
<dbReference type="InterPro" id="IPR004358">
    <property type="entry name" value="Sig_transdc_His_kin-like_C"/>
</dbReference>
<evidence type="ECO:0000256" key="5">
    <source>
        <dbReference type="ARBA" id="ARBA00022553"/>
    </source>
</evidence>
<dbReference type="SMART" id="SM00387">
    <property type="entry name" value="HATPase_c"/>
    <property type="match status" value="1"/>
</dbReference>
<evidence type="ECO:0000259" key="15">
    <source>
        <dbReference type="PROSITE" id="PS50109"/>
    </source>
</evidence>
<accession>A0A7T8AQ28</accession>
<proteinExistence type="predicted"/>
<dbReference type="RefSeq" id="WP_200228811.1">
    <property type="nucleotide sequence ID" value="NZ_CP060811.1"/>
</dbReference>
<dbReference type="PANTHER" id="PTHR45436:SF3">
    <property type="entry name" value="SENSOR HISTIDINE KINASE HPRS"/>
    <property type="match status" value="1"/>
</dbReference>
<dbReference type="CDD" id="cd06225">
    <property type="entry name" value="HAMP"/>
    <property type="match status" value="1"/>
</dbReference>
<dbReference type="InterPro" id="IPR006290">
    <property type="entry name" value="CztS_silS_copS"/>
</dbReference>
<protein>
    <recommendedName>
        <fullName evidence="14">Sensor protein</fullName>
        <ecNumber evidence="14">2.7.13.3</ecNumber>
    </recommendedName>
</protein>
<keyword evidence="4 14" id="KW-0997">Cell inner membrane</keyword>
<organism evidence="17 18">
    <name type="scientific">Acinetobacter variabilis</name>
    <dbReference type="NCBI Taxonomy" id="70346"/>
    <lineage>
        <taxon>Bacteria</taxon>
        <taxon>Pseudomonadati</taxon>
        <taxon>Pseudomonadota</taxon>
        <taxon>Gammaproteobacteria</taxon>
        <taxon>Moraxellales</taxon>
        <taxon>Moraxellaceae</taxon>
        <taxon>Acinetobacter</taxon>
    </lineage>
</organism>
<evidence type="ECO:0000256" key="1">
    <source>
        <dbReference type="ARBA" id="ARBA00000085"/>
    </source>
</evidence>
<comment type="subcellular location">
    <subcellularLocation>
        <location evidence="2 14">Cell inner membrane</location>
    </subcellularLocation>
</comment>
<evidence type="ECO:0000313" key="17">
    <source>
        <dbReference type="EMBL" id="QQN87159.1"/>
    </source>
</evidence>
<evidence type="ECO:0000256" key="14">
    <source>
        <dbReference type="RuleBase" id="RU364088"/>
    </source>
</evidence>
<dbReference type="SMART" id="SM00388">
    <property type="entry name" value="HisKA"/>
    <property type="match status" value="1"/>
</dbReference>
<dbReference type="GO" id="GO:0000155">
    <property type="term" value="F:phosphorelay sensor kinase activity"/>
    <property type="evidence" value="ECO:0007669"/>
    <property type="project" value="InterPro"/>
</dbReference>
<evidence type="ECO:0000256" key="4">
    <source>
        <dbReference type="ARBA" id="ARBA00022519"/>
    </source>
</evidence>
<evidence type="ECO:0000256" key="3">
    <source>
        <dbReference type="ARBA" id="ARBA00022475"/>
    </source>
</evidence>
<keyword evidence="6 14" id="KW-0808">Transferase</keyword>
<dbReference type="InterPro" id="IPR036890">
    <property type="entry name" value="HATPase_C_sf"/>
</dbReference>
<dbReference type="Gene3D" id="1.10.287.130">
    <property type="match status" value="1"/>
</dbReference>
<dbReference type="NCBIfam" id="TIGR01386">
    <property type="entry name" value="cztS_silS_copS"/>
    <property type="match status" value="1"/>
</dbReference>
<sequence length="452" mass="51816">MKMHLGTRLGIAFGLISCIVFLSIGGLSYHNMQQMVLQQQDEALALRISRIEIFLADQQSFQVLIEHPELYENMLGQEDNLLILKNAQNTLIDINPLDITIPLLDYHSRLNYQNNKLEQATTRLAFKQVSFNGQTYQLIAGKQLVAGQQVLKHYLTKLVIYTLLGIILSTLLVWLMGHYLLRSMRQLIYATQQINVQQLDQRIELPSRTIEVQQLTEAMNAMLDRIQQGYEQLARFSEDISHELRTPLNNLMGQTQIALSKSRSRDELENLLYSHLEEYERLTQMIENMLFIARVEHGHYQIEKQTLELSQIIEDLLAYFEFLAEEKNMSIYADIPAQLNLSAHPEHLQRALANLLSNAVQYGKENGEIRITATTTENSCRIDVLTAGVQIPEQHLAHLFERFYQIDSSRHQKAQTGGLGLAIVQSIMQLHQGEVQVNNHPQGVVFSLIFPT</sequence>